<feature type="compositionally biased region" description="Low complexity" evidence="1">
    <location>
        <begin position="13"/>
        <end position="33"/>
    </location>
</feature>
<protein>
    <recommendedName>
        <fullName evidence="7">DUF4190 domain-containing protein</fullName>
    </recommendedName>
</protein>
<feature type="domain" description="Septum formation-related" evidence="4">
    <location>
        <begin position="139"/>
        <end position="239"/>
    </location>
</feature>
<evidence type="ECO:0000313" key="6">
    <source>
        <dbReference type="Proteomes" id="UP000249616"/>
    </source>
</evidence>
<dbReference type="InterPro" id="IPR025241">
    <property type="entry name" value="DUF4190"/>
</dbReference>
<sequence>MSIPPPPGPERPQGPQGQYPAPHDPGLPYAAPGPYAPPGPYGPQQYGPWGPYPPPAVVNGVAIAALVLGILCFLPAVGLVLGLIALRQIKRKGERGRGMAVAGAVLSSVGLALWVLSLSTGAVSAFWEGFKESARESATVSPDKGECFDSPSGSLEGITYDLDVVPCKGEHDGEVFGTVTLPDGGYPGDARVTDVADDKCYALHGAYAMDAWALPDDVDVYYLTPTRQSWRLGDREITCIFGNTDERGVLTGSLRNDATTLDTDQLAYLEAARAVDAVLDTEPEAFPDEDLAANRAWAGEVEDVLAEQSGALRGHGWPAVAEQPLADLVKELDSARGDWSKAAEADDPVAFYLHYDAGYEFYDGPATVTARKALGLDTSPPDPGAETGESDAQV</sequence>
<accession>A0A2Z4IY58</accession>
<reference evidence="5 6" key="1">
    <citation type="journal article" date="2019" name="Int. J. Syst. Evol. Microbiol.">
        <title>Streptomyces cadmiisoli sp. nov., a novel actinomycete isolated from cadmium-contaminated soil.</title>
        <authorList>
            <person name="Li K."/>
            <person name="Tang X."/>
            <person name="Zhao J."/>
            <person name="Guo Y."/>
            <person name="Tang Y."/>
            <person name="Gao J."/>
        </authorList>
    </citation>
    <scope>NUCLEOTIDE SEQUENCE [LARGE SCALE GENOMIC DNA]</scope>
    <source>
        <strain evidence="5 6">ZFG47</strain>
    </source>
</reference>
<keyword evidence="2" id="KW-0472">Membrane</keyword>
<evidence type="ECO:0000256" key="2">
    <source>
        <dbReference type="SAM" id="Phobius"/>
    </source>
</evidence>
<dbReference type="Proteomes" id="UP000249616">
    <property type="component" value="Chromosome"/>
</dbReference>
<feature type="region of interest" description="Disordered" evidence="1">
    <location>
        <begin position="374"/>
        <end position="394"/>
    </location>
</feature>
<evidence type="ECO:0000256" key="1">
    <source>
        <dbReference type="SAM" id="MobiDB-lite"/>
    </source>
</evidence>
<dbReference type="AlphaFoldDB" id="A0A2Z4IY58"/>
<feature type="transmembrane region" description="Helical" evidence="2">
    <location>
        <begin position="61"/>
        <end position="86"/>
    </location>
</feature>
<organism evidence="5 6">
    <name type="scientific">Streptomyces cadmiisoli</name>
    <dbReference type="NCBI Taxonomy" id="2184053"/>
    <lineage>
        <taxon>Bacteria</taxon>
        <taxon>Bacillati</taxon>
        <taxon>Actinomycetota</taxon>
        <taxon>Actinomycetes</taxon>
        <taxon>Kitasatosporales</taxon>
        <taxon>Streptomycetaceae</taxon>
        <taxon>Streptomyces</taxon>
        <taxon>Streptomyces aurantiacus group</taxon>
    </lineage>
</organism>
<evidence type="ECO:0000259" key="4">
    <source>
        <dbReference type="Pfam" id="PF13845"/>
    </source>
</evidence>
<name>A0A2Z4IY58_9ACTN</name>
<keyword evidence="2" id="KW-0812">Transmembrane</keyword>
<keyword evidence="2" id="KW-1133">Transmembrane helix</keyword>
<evidence type="ECO:0000313" key="5">
    <source>
        <dbReference type="EMBL" id="AWW37780.1"/>
    </source>
</evidence>
<dbReference type="Pfam" id="PF13828">
    <property type="entry name" value="DUF4190"/>
    <property type="match status" value="1"/>
</dbReference>
<dbReference type="InterPro" id="IPR026004">
    <property type="entry name" value="Septum_form"/>
</dbReference>
<dbReference type="Pfam" id="PF13845">
    <property type="entry name" value="Septum_form"/>
    <property type="match status" value="1"/>
</dbReference>
<feature type="region of interest" description="Disordered" evidence="1">
    <location>
        <begin position="1"/>
        <end position="34"/>
    </location>
</feature>
<dbReference type="EMBL" id="CP030073">
    <property type="protein sequence ID" value="AWW37780.1"/>
    <property type="molecule type" value="Genomic_DNA"/>
</dbReference>
<gene>
    <name evidence="5" type="ORF">DN051_14900</name>
</gene>
<feature type="compositionally biased region" description="Pro residues" evidence="1">
    <location>
        <begin position="1"/>
        <end position="12"/>
    </location>
</feature>
<dbReference type="RefSeq" id="WP_112438873.1">
    <property type="nucleotide sequence ID" value="NZ_CP030073.1"/>
</dbReference>
<keyword evidence="6" id="KW-1185">Reference proteome</keyword>
<feature type="transmembrane region" description="Helical" evidence="2">
    <location>
        <begin position="98"/>
        <end position="127"/>
    </location>
</feature>
<proteinExistence type="predicted"/>
<feature type="domain" description="DUF4190" evidence="3">
    <location>
        <begin position="62"/>
        <end position="116"/>
    </location>
</feature>
<dbReference type="KEGG" id="scad:DN051_14900"/>
<evidence type="ECO:0008006" key="7">
    <source>
        <dbReference type="Google" id="ProtNLM"/>
    </source>
</evidence>
<evidence type="ECO:0000259" key="3">
    <source>
        <dbReference type="Pfam" id="PF13828"/>
    </source>
</evidence>